<sequence length="256" mass="29008">MKPKNEKRQYGRGCCAVDWWLWLLRRRLVVVAAAPSTGGRAELEMSTRKDPVWKYGKEIEMDGQKAYKMKEHLAGVSGNAAPCQRVTPEVRDEIKAYMEKSDSVKKRAQLMREERIDNCVTLNSKTKPGSSSGSISERGIRGPMDRFVLNVEEDHPEDVGGNKNEKEARDKTCMDIGRFFFENGIAFNVASSPSFINMCRSIGNYGRGLKPPTAHELSTTILKTEEDNTKEILPNRTILPPTIFRQKERLAISQRQ</sequence>
<dbReference type="PANTHER" id="PTHR46951">
    <property type="entry name" value="BED-TYPE DOMAIN-CONTAINING PROTEIN"/>
    <property type="match status" value="1"/>
</dbReference>
<dbReference type="OrthoDB" id="1679603at2759"/>
<gene>
    <name evidence="2" type="ORF">EZV62_027215</name>
</gene>
<feature type="signal peptide" evidence="1">
    <location>
        <begin position="1"/>
        <end position="33"/>
    </location>
</feature>
<comment type="caution">
    <text evidence="2">The sequence shown here is derived from an EMBL/GenBank/DDBJ whole genome shotgun (WGS) entry which is preliminary data.</text>
</comment>
<evidence type="ECO:0000313" key="2">
    <source>
        <dbReference type="EMBL" id="TXG47921.1"/>
    </source>
</evidence>
<dbReference type="Proteomes" id="UP000323000">
    <property type="component" value="Chromosome 13"/>
</dbReference>
<dbReference type="PANTHER" id="PTHR46951:SF2">
    <property type="entry name" value="BED-TYPE DOMAIN-CONTAINING PROTEIN"/>
    <property type="match status" value="1"/>
</dbReference>
<evidence type="ECO:0000256" key="1">
    <source>
        <dbReference type="SAM" id="SignalP"/>
    </source>
</evidence>
<organism evidence="2 3">
    <name type="scientific">Acer yangbiense</name>
    <dbReference type="NCBI Taxonomy" id="1000413"/>
    <lineage>
        <taxon>Eukaryota</taxon>
        <taxon>Viridiplantae</taxon>
        <taxon>Streptophyta</taxon>
        <taxon>Embryophyta</taxon>
        <taxon>Tracheophyta</taxon>
        <taxon>Spermatophyta</taxon>
        <taxon>Magnoliopsida</taxon>
        <taxon>eudicotyledons</taxon>
        <taxon>Gunneridae</taxon>
        <taxon>Pentapetalae</taxon>
        <taxon>rosids</taxon>
        <taxon>malvids</taxon>
        <taxon>Sapindales</taxon>
        <taxon>Sapindaceae</taxon>
        <taxon>Hippocastanoideae</taxon>
        <taxon>Acereae</taxon>
        <taxon>Acer</taxon>
    </lineage>
</organism>
<protein>
    <submittedName>
        <fullName evidence="2">Uncharacterized protein</fullName>
    </submittedName>
</protein>
<dbReference type="EMBL" id="VAHF01000013">
    <property type="protein sequence ID" value="TXG47921.1"/>
    <property type="molecule type" value="Genomic_DNA"/>
</dbReference>
<keyword evidence="1" id="KW-0732">Signal</keyword>
<name>A0A5C7GT34_9ROSI</name>
<dbReference type="AlphaFoldDB" id="A0A5C7GT34"/>
<keyword evidence="3" id="KW-1185">Reference proteome</keyword>
<evidence type="ECO:0000313" key="3">
    <source>
        <dbReference type="Proteomes" id="UP000323000"/>
    </source>
</evidence>
<reference evidence="3" key="1">
    <citation type="journal article" date="2019" name="Gigascience">
        <title>De novo genome assembly of the endangered Acer yangbiense, a plant species with extremely small populations endemic to Yunnan Province, China.</title>
        <authorList>
            <person name="Yang J."/>
            <person name="Wariss H.M."/>
            <person name="Tao L."/>
            <person name="Zhang R."/>
            <person name="Yun Q."/>
            <person name="Hollingsworth P."/>
            <person name="Dao Z."/>
            <person name="Luo G."/>
            <person name="Guo H."/>
            <person name="Ma Y."/>
            <person name="Sun W."/>
        </authorList>
    </citation>
    <scope>NUCLEOTIDE SEQUENCE [LARGE SCALE GENOMIC DNA]</scope>
    <source>
        <strain evidence="3">cv. Malutang</strain>
    </source>
</reference>
<feature type="chain" id="PRO_5023123449" evidence="1">
    <location>
        <begin position="34"/>
        <end position="256"/>
    </location>
</feature>
<proteinExistence type="predicted"/>
<accession>A0A5C7GT34</accession>